<sequence length="107" mass="12246">MTDPDPTPATPRQPPVRMIYHAAPLRPRGFAITCPVCAADRNWLLIHRPNTRAAFIRCRCAHQWIDPEFDLETFEAMYIHPELEFDNAEDIIQAMGFDGTFSGTYLP</sequence>
<accession>A0A931BCR2</accession>
<dbReference type="AlphaFoldDB" id="A0A931BCR2"/>
<dbReference type="RefSeq" id="WP_196196977.1">
    <property type="nucleotide sequence ID" value="NZ_JADPRT010000013.1"/>
</dbReference>
<name>A0A931BCR2_9ACTN</name>
<dbReference type="Proteomes" id="UP000657385">
    <property type="component" value="Unassembled WGS sequence"/>
</dbReference>
<dbReference type="EMBL" id="JADPRT010000013">
    <property type="protein sequence ID" value="MBF9071813.1"/>
    <property type="molecule type" value="Genomic_DNA"/>
</dbReference>
<gene>
    <name evidence="1" type="ORF">I2501_27700</name>
</gene>
<proteinExistence type="predicted"/>
<protein>
    <submittedName>
        <fullName evidence="1">Uncharacterized protein</fullName>
    </submittedName>
</protein>
<organism evidence="1 2">
    <name type="scientific">Streptacidiphilus fuscans</name>
    <dbReference type="NCBI Taxonomy" id="2789292"/>
    <lineage>
        <taxon>Bacteria</taxon>
        <taxon>Bacillati</taxon>
        <taxon>Actinomycetota</taxon>
        <taxon>Actinomycetes</taxon>
        <taxon>Kitasatosporales</taxon>
        <taxon>Streptomycetaceae</taxon>
        <taxon>Streptacidiphilus</taxon>
    </lineage>
</organism>
<reference evidence="1" key="1">
    <citation type="submission" date="2020-11" db="EMBL/GenBank/DDBJ databases">
        <title>Isolation and identification of active actinomycetes.</title>
        <authorList>
            <person name="Yu B."/>
        </authorList>
    </citation>
    <scope>NUCLEOTIDE SEQUENCE</scope>
    <source>
        <strain evidence="1">NEAU-YB345</strain>
    </source>
</reference>
<keyword evidence="2" id="KW-1185">Reference proteome</keyword>
<evidence type="ECO:0000313" key="1">
    <source>
        <dbReference type="EMBL" id="MBF9071813.1"/>
    </source>
</evidence>
<comment type="caution">
    <text evidence="1">The sequence shown here is derived from an EMBL/GenBank/DDBJ whole genome shotgun (WGS) entry which is preliminary data.</text>
</comment>
<evidence type="ECO:0000313" key="2">
    <source>
        <dbReference type="Proteomes" id="UP000657385"/>
    </source>
</evidence>